<sequence>MVSLKSNARKLLCLCRGPKPDPSTYGRNKFTVDKSGRSSPVTVDEQYEEGDGILASAGKGAHNMVYGAGAAVAAGAAAVTGANMAANRVGSEDERDVTIPGAGASARESASAAGLQKDAVEKIASVEDRAAEKVEAVDRKAMNEVAAIYRKRDVPMEMPAKKKFSPRTGRAIAGATAIAGAAGMASAAGLSSSDVDKIASIEAKAGQDVDKIDERAGDDIASVYEREGVSFAKPSITSSRAAVAATASGLKPSSVKKAAAIEKKATDKAAMADNIAVGEISAIYRENGLEPPAPKRKLISGKAGAIGAVSVVGAASAAAAAGLSSKDVHKIAAIEKKTGDEVHYINDKATKDLSSVYKKEGVEMPDVLSEAPSMSNVAAPIGVAATATAAGAAAAAGLGSGACRKVAGVEKRAADKIHKTDRKAMSEISSIYKKRGIEMETSKPKTFGTNSGRAVAGTMAVAGATGAAAAAGLSSSDVKKIADIELQTKEEIDEIDEKAGEEIAAVYHKEGVMMEEPEVGSSLFAGAASAAGLNPTSQKKVATIERSSTDRIGSTDRNAVTKISQIYQESGLKMKKSSSTKTKLGLMTAALGVSGATAAAAKSGMGSLDLARVREIENDATREMEGIDKEAGDDMAELYEKEGMWLDRPGASRAAGVAAATGLGFAAVKQVEATEEAAETHMDNLDKRAANEIIEADKEHALAMHKFNKKGMSASFMAKEEKAAAQNYGTIKEKVSGRIAKMDERAEDEVAAIYREQGSKLKAPRGFFTLRAASGATATTAAIKAAAEAAANRKKMFANLNSRSVATDESSGVLSSIGTAAHMGVYDVGHTIAKAGNAITGSDFEGPAEYDARAEYSAEQRARGCLSCSG</sequence>
<dbReference type="EMBL" id="HBGK01019850">
    <property type="protein sequence ID" value="CAD9281193.1"/>
    <property type="molecule type" value="Transcribed_RNA"/>
</dbReference>
<accession>A0A6U5K362</accession>
<evidence type="ECO:0000313" key="2">
    <source>
        <dbReference type="EMBL" id="CAD9281193.1"/>
    </source>
</evidence>
<dbReference type="EMBL" id="HBGK01019849">
    <property type="protein sequence ID" value="CAD9281192.1"/>
    <property type="molecule type" value="Transcribed_RNA"/>
</dbReference>
<proteinExistence type="predicted"/>
<dbReference type="AlphaFoldDB" id="A0A6U5K362"/>
<evidence type="ECO:0000313" key="1">
    <source>
        <dbReference type="EMBL" id="CAD9281192.1"/>
    </source>
</evidence>
<gene>
    <name evidence="1" type="ORF">GOCE00092_LOCUS10102</name>
    <name evidence="2" type="ORF">GOCE00092_LOCUS10103</name>
</gene>
<name>A0A6U5K362_9STRA</name>
<protein>
    <submittedName>
        <fullName evidence="2">Uncharacterized protein</fullName>
    </submittedName>
</protein>
<organism evidence="2">
    <name type="scientific">Grammatophora oceanica</name>
    <dbReference type="NCBI Taxonomy" id="210454"/>
    <lineage>
        <taxon>Eukaryota</taxon>
        <taxon>Sar</taxon>
        <taxon>Stramenopiles</taxon>
        <taxon>Ochrophyta</taxon>
        <taxon>Bacillariophyta</taxon>
        <taxon>Fragilariophyceae</taxon>
        <taxon>Fragilariophycidae</taxon>
        <taxon>Rhabdonematales</taxon>
        <taxon>Grammatophoraceae</taxon>
        <taxon>Grammatophora</taxon>
    </lineage>
</organism>
<reference evidence="2" key="1">
    <citation type="submission" date="2021-01" db="EMBL/GenBank/DDBJ databases">
        <authorList>
            <person name="Corre E."/>
            <person name="Pelletier E."/>
            <person name="Niang G."/>
            <person name="Scheremetjew M."/>
            <person name="Finn R."/>
            <person name="Kale V."/>
            <person name="Holt S."/>
            <person name="Cochrane G."/>
            <person name="Meng A."/>
            <person name="Brown T."/>
            <person name="Cohen L."/>
        </authorList>
    </citation>
    <scope>NUCLEOTIDE SEQUENCE</scope>
    <source>
        <strain evidence="2">CCMP 410</strain>
    </source>
</reference>